<sequence length="197" mass="22456">MLNEHSQGVQMVPRENTDFTFAYGILPNSNVQLRDKKNRKGIGSVQHLIRKKTESVRSSALVEWIDYSKKRYCVGGKGKCDLKFTKSKAAKGPKYYEDHLPFIESKNAKIGTRVVNCLSKVRYIGTIVELNSFVTIQWDYGTSIQYSFPCSTVRVFDNGPAGERTLEKSNLRCFVDIGRRYPIDSPTDYLKAQQLLN</sequence>
<dbReference type="Proteomes" id="UP000596742">
    <property type="component" value="Unassembled WGS sequence"/>
</dbReference>
<dbReference type="AlphaFoldDB" id="A0A8B6FIV1"/>
<dbReference type="OrthoDB" id="6153504at2759"/>
<organism evidence="1 2">
    <name type="scientific">Mytilus galloprovincialis</name>
    <name type="common">Mediterranean mussel</name>
    <dbReference type="NCBI Taxonomy" id="29158"/>
    <lineage>
        <taxon>Eukaryota</taxon>
        <taxon>Metazoa</taxon>
        <taxon>Spiralia</taxon>
        <taxon>Lophotrochozoa</taxon>
        <taxon>Mollusca</taxon>
        <taxon>Bivalvia</taxon>
        <taxon>Autobranchia</taxon>
        <taxon>Pteriomorphia</taxon>
        <taxon>Mytilida</taxon>
        <taxon>Mytiloidea</taxon>
        <taxon>Mytilidae</taxon>
        <taxon>Mytilinae</taxon>
        <taxon>Mytilus</taxon>
    </lineage>
</organism>
<dbReference type="EMBL" id="UYJE01006880">
    <property type="protein sequence ID" value="VDI49883.1"/>
    <property type="molecule type" value="Genomic_DNA"/>
</dbReference>
<accession>A0A8B6FIV1</accession>
<evidence type="ECO:0000313" key="2">
    <source>
        <dbReference type="Proteomes" id="UP000596742"/>
    </source>
</evidence>
<evidence type="ECO:0000313" key="1">
    <source>
        <dbReference type="EMBL" id="VDI49883.1"/>
    </source>
</evidence>
<name>A0A8B6FIV1_MYTGA</name>
<keyword evidence="2" id="KW-1185">Reference proteome</keyword>
<gene>
    <name evidence="1" type="ORF">MGAL_10B068014</name>
</gene>
<proteinExistence type="predicted"/>
<protein>
    <submittedName>
        <fullName evidence="1">Uncharacterized protein</fullName>
    </submittedName>
</protein>
<reference evidence="1" key="1">
    <citation type="submission" date="2018-11" db="EMBL/GenBank/DDBJ databases">
        <authorList>
            <person name="Alioto T."/>
            <person name="Alioto T."/>
        </authorList>
    </citation>
    <scope>NUCLEOTIDE SEQUENCE</scope>
</reference>
<comment type="caution">
    <text evidence="1">The sequence shown here is derived from an EMBL/GenBank/DDBJ whole genome shotgun (WGS) entry which is preliminary data.</text>
</comment>